<feature type="transmembrane region" description="Helical" evidence="5">
    <location>
        <begin position="162"/>
        <end position="183"/>
    </location>
</feature>
<dbReference type="GO" id="GO:0008610">
    <property type="term" value="P:lipid biosynthetic process"/>
    <property type="evidence" value="ECO:0007669"/>
    <property type="project" value="InterPro"/>
</dbReference>
<keyword evidence="8" id="KW-1185">Reference proteome</keyword>
<dbReference type="PANTHER" id="PTHR11863">
    <property type="entry name" value="STEROL DESATURASE"/>
    <property type="match status" value="1"/>
</dbReference>
<dbReference type="InterPro" id="IPR050307">
    <property type="entry name" value="Sterol_Desaturase_Related"/>
</dbReference>
<sequence>MSGLSQWARELDPLTVTALSLAFNFALTGACVMAGGRLARRSTLPTLSPPVTRLEVALAVMTTVLNAGVAVAGWWLWRHGILRLEGFTGLGVLVDLVGFTLVMDAAMYAGHAAAHHRTVYALVHRLHHRFDDPRPLTLFALHPLEVLGFGGMWLAVLSLWTISGWALAGYVVLNAAFGTLGHLGVEPLPARLRGGRLFRWVATPSFHAGHHADGRVNLGFYTTIWDRLFGTIDPAYDKTRRAPAPAVVTARP</sequence>
<name>A0A7W3QN09_ACTNM</name>
<protein>
    <submittedName>
        <fullName evidence="7">Sterol desaturase/sphingolipid hydroxylase (Fatty acid hydroxylase superfamily)</fullName>
    </submittedName>
</protein>
<evidence type="ECO:0000259" key="6">
    <source>
        <dbReference type="Pfam" id="PF04116"/>
    </source>
</evidence>
<reference evidence="7 8" key="1">
    <citation type="submission" date="2020-08" db="EMBL/GenBank/DDBJ databases">
        <title>Genomic Encyclopedia of Type Strains, Phase IV (KMG-IV): sequencing the most valuable type-strain genomes for metagenomic binning, comparative biology and taxonomic classification.</title>
        <authorList>
            <person name="Goeker M."/>
        </authorList>
    </citation>
    <scope>NUCLEOTIDE SEQUENCE [LARGE SCALE GENOMIC DNA]</scope>
    <source>
        <strain evidence="7 8">DSM 44197</strain>
    </source>
</reference>
<evidence type="ECO:0000256" key="5">
    <source>
        <dbReference type="SAM" id="Phobius"/>
    </source>
</evidence>
<evidence type="ECO:0000256" key="3">
    <source>
        <dbReference type="ARBA" id="ARBA00022989"/>
    </source>
</evidence>
<dbReference type="GO" id="GO:0016491">
    <property type="term" value="F:oxidoreductase activity"/>
    <property type="evidence" value="ECO:0007669"/>
    <property type="project" value="InterPro"/>
</dbReference>
<gene>
    <name evidence="7" type="ORF">HNR61_004749</name>
</gene>
<feature type="transmembrane region" description="Helical" evidence="5">
    <location>
        <begin position="135"/>
        <end position="156"/>
    </location>
</feature>
<comment type="caution">
    <text evidence="7">The sequence shown here is derived from an EMBL/GenBank/DDBJ whole genome shotgun (WGS) entry which is preliminary data.</text>
</comment>
<accession>A0A7W3QN09</accession>
<feature type="transmembrane region" description="Helical" evidence="5">
    <location>
        <begin position="89"/>
        <end position="114"/>
    </location>
</feature>
<dbReference type="InterPro" id="IPR006694">
    <property type="entry name" value="Fatty_acid_hydroxylase"/>
</dbReference>
<evidence type="ECO:0000256" key="1">
    <source>
        <dbReference type="ARBA" id="ARBA00004370"/>
    </source>
</evidence>
<feature type="transmembrane region" description="Helical" evidence="5">
    <location>
        <begin position="14"/>
        <end position="35"/>
    </location>
</feature>
<keyword evidence="4 5" id="KW-0472">Membrane</keyword>
<dbReference type="AlphaFoldDB" id="A0A7W3QN09"/>
<dbReference type="Proteomes" id="UP000572680">
    <property type="component" value="Unassembled WGS sequence"/>
</dbReference>
<dbReference type="RefSeq" id="WP_182845340.1">
    <property type="nucleotide sequence ID" value="NZ_BAAALP010000033.1"/>
</dbReference>
<organism evidence="7 8">
    <name type="scientific">Actinomadura namibiensis</name>
    <dbReference type="NCBI Taxonomy" id="182080"/>
    <lineage>
        <taxon>Bacteria</taxon>
        <taxon>Bacillati</taxon>
        <taxon>Actinomycetota</taxon>
        <taxon>Actinomycetes</taxon>
        <taxon>Streptosporangiales</taxon>
        <taxon>Thermomonosporaceae</taxon>
        <taxon>Actinomadura</taxon>
    </lineage>
</organism>
<evidence type="ECO:0000256" key="4">
    <source>
        <dbReference type="ARBA" id="ARBA00023136"/>
    </source>
</evidence>
<comment type="subcellular location">
    <subcellularLocation>
        <location evidence="1">Membrane</location>
    </subcellularLocation>
</comment>
<dbReference type="GO" id="GO:0005506">
    <property type="term" value="F:iron ion binding"/>
    <property type="evidence" value="ECO:0007669"/>
    <property type="project" value="InterPro"/>
</dbReference>
<dbReference type="Pfam" id="PF04116">
    <property type="entry name" value="FA_hydroxylase"/>
    <property type="match status" value="1"/>
</dbReference>
<keyword evidence="2 5" id="KW-0812">Transmembrane</keyword>
<feature type="domain" description="Fatty acid hydroxylase" evidence="6">
    <location>
        <begin position="98"/>
        <end position="231"/>
    </location>
</feature>
<dbReference type="EMBL" id="JACJIA010000006">
    <property type="protein sequence ID" value="MBA8953099.1"/>
    <property type="molecule type" value="Genomic_DNA"/>
</dbReference>
<evidence type="ECO:0000313" key="7">
    <source>
        <dbReference type="EMBL" id="MBA8953099.1"/>
    </source>
</evidence>
<evidence type="ECO:0000313" key="8">
    <source>
        <dbReference type="Proteomes" id="UP000572680"/>
    </source>
</evidence>
<keyword evidence="3 5" id="KW-1133">Transmembrane helix</keyword>
<dbReference type="GO" id="GO:0016020">
    <property type="term" value="C:membrane"/>
    <property type="evidence" value="ECO:0007669"/>
    <property type="project" value="UniProtKB-SubCell"/>
</dbReference>
<feature type="transmembrane region" description="Helical" evidence="5">
    <location>
        <begin position="56"/>
        <end position="77"/>
    </location>
</feature>
<proteinExistence type="predicted"/>
<evidence type="ECO:0000256" key="2">
    <source>
        <dbReference type="ARBA" id="ARBA00022692"/>
    </source>
</evidence>